<dbReference type="InterPro" id="IPR045509">
    <property type="entry name" value="HD_assoc_2"/>
</dbReference>
<dbReference type="EMBL" id="AP014924">
    <property type="protein sequence ID" value="BAS27992.1"/>
    <property type="molecule type" value="Genomic_DNA"/>
</dbReference>
<dbReference type="CDD" id="cd00077">
    <property type="entry name" value="HDc"/>
    <property type="match status" value="1"/>
</dbReference>
<dbReference type="Gene3D" id="1.10.3210.10">
    <property type="entry name" value="Hypothetical protein af1432"/>
    <property type="match status" value="1"/>
</dbReference>
<feature type="domain" description="HD" evidence="1">
    <location>
        <begin position="51"/>
        <end position="192"/>
    </location>
</feature>
<sequence>MLYEVRDPVHGFIVYDELERDLINSKPFQRLRRVKQLALTHMVYPGAVHTRFEHSLGVMEVASQLFDTMMQKGGHELLRALGIRREGERERLRRVLRLAALLHDVGHPPFSHAPEEGLLPGGHEAMSAKLIREAEIRAIIEDQHYRAGIRVEEDIIPVAVGVKHSNARLTAVHQFLSELITGVFGADRMDYLLRDSLHTGVKYGQFDLHRLIHTLTFVQDPKTQDPFVALEVGGVHAAEGLILARYFMFQQVYHHHVRRMYDQHLRQALRDLLPDGQWPLAPDEYVAWDDSRVEAAIFHEASAGGSRWASILANRLHFKLVFEAPEGDIQRYLDQHSDLSALLAERFGEEVYVDSQNRPLVRDRELNVRILGRQGLSSWVTESRIFGVLPPLAFLRVYADRRDDLIKDVRNALSRFVG</sequence>
<dbReference type="RefSeq" id="WP_068137669.1">
    <property type="nucleotide sequence ID" value="NZ_AP014924.1"/>
</dbReference>
<dbReference type="InterPro" id="IPR006674">
    <property type="entry name" value="HD_domain"/>
</dbReference>
<dbReference type="SMART" id="SM00471">
    <property type="entry name" value="HDc"/>
    <property type="match status" value="1"/>
</dbReference>
<evidence type="ECO:0000313" key="3">
    <source>
        <dbReference type="Proteomes" id="UP000065807"/>
    </source>
</evidence>
<gene>
    <name evidence="2" type="ORF">LIP_2151</name>
</gene>
<evidence type="ECO:0000313" key="2">
    <source>
        <dbReference type="EMBL" id="BAS27992.1"/>
    </source>
</evidence>
<name>A0A0K2SLV5_LIMPI</name>
<organism evidence="2 3">
    <name type="scientific">Limnochorda pilosa</name>
    <dbReference type="NCBI Taxonomy" id="1555112"/>
    <lineage>
        <taxon>Bacteria</taxon>
        <taxon>Bacillati</taxon>
        <taxon>Bacillota</taxon>
        <taxon>Limnochordia</taxon>
        <taxon>Limnochordales</taxon>
        <taxon>Limnochordaceae</taxon>
        <taxon>Limnochorda</taxon>
    </lineage>
</organism>
<dbReference type="Proteomes" id="UP000065807">
    <property type="component" value="Chromosome"/>
</dbReference>
<dbReference type="Pfam" id="PF19276">
    <property type="entry name" value="HD_assoc_2"/>
    <property type="match status" value="1"/>
</dbReference>
<dbReference type="AlphaFoldDB" id="A0A0K2SLV5"/>
<dbReference type="GO" id="GO:0008832">
    <property type="term" value="F:dGTPase activity"/>
    <property type="evidence" value="ECO:0007669"/>
    <property type="project" value="TreeGrafter"/>
</dbReference>
<dbReference type="PANTHER" id="PTHR11373:SF4">
    <property type="entry name" value="DEOXYNUCLEOSIDE TRIPHOSPHATE TRIPHOSPHOHYDROLASE SAMHD1"/>
    <property type="match status" value="1"/>
</dbReference>
<dbReference type="InterPro" id="IPR050135">
    <property type="entry name" value="dGTPase-like"/>
</dbReference>
<dbReference type="Pfam" id="PF01966">
    <property type="entry name" value="HD"/>
    <property type="match status" value="1"/>
</dbReference>
<dbReference type="GO" id="GO:0006203">
    <property type="term" value="P:dGTP catabolic process"/>
    <property type="evidence" value="ECO:0007669"/>
    <property type="project" value="TreeGrafter"/>
</dbReference>
<keyword evidence="2" id="KW-0378">Hydrolase</keyword>
<dbReference type="KEGG" id="lpil:LIP_2151"/>
<dbReference type="STRING" id="1555112.LIP_2151"/>
<protein>
    <submittedName>
        <fullName evidence="2">Phosphohydrolase</fullName>
    </submittedName>
</protein>
<accession>A0A0K2SLV5</accession>
<proteinExistence type="predicted"/>
<evidence type="ECO:0000259" key="1">
    <source>
        <dbReference type="PROSITE" id="PS51831"/>
    </source>
</evidence>
<dbReference type="PROSITE" id="PS51831">
    <property type="entry name" value="HD"/>
    <property type="match status" value="1"/>
</dbReference>
<dbReference type="PANTHER" id="PTHR11373">
    <property type="entry name" value="DEOXYNUCLEOSIDE TRIPHOSPHATE TRIPHOSPHOHYDROLASE"/>
    <property type="match status" value="1"/>
</dbReference>
<dbReference type="SUPFAM" id="SSF109604">
    <property type="entry name" value="HD-domain/PDEase-like"/>
    <property type="match status" value="1"/>
</dbReference>
<dbReference type="OrthoDB" id="9803619at2"/>
<reference evidence="3" key="2">
    <citation type="journal article" date="2016" name="Int. J. Syst. Evol. Microbiol.">
        <title>Complete genome sequence and cell structure of Limnochorda pilosa, a Gram-negative spore-former within the phylum Firmicutes.</title>
        <authorList>
            <person name="Watanabe M."/>
            <person name="Kojima H."/>
            <person name="Fukui M."/>
        </authorList>
    </citation>
    <scope>NUCLEOTIDE SEQUENCE [LARGE SCALE GENOMIC DNA]</scope>
    <source>
        <strain evidence="3">HC45</strain>
    </source>
</reference>
<keyword evidence="3" id="KW-1185">Reference proteome</keyword>
<dbReference type="InterPro" id="IPR003607">
    <property type="entry name" value="HD/PDEase_dom"/>
</dbReference>
<reference evidence="3" key="1">
    <citation type="submission" date="2015-07" db="EMBL/GenBank/DDBJ databases">
        <title>Complete genome sequence and phylogenetic analysis of Limnochorda pilosa.</title>
        <authorList>
            <person name="Watanabe M."/>
            <person name="Kojima H."/>
            <person name="Fukui M."/>
        </authorList>
    </citation>
    <scope>NUCLEOTIDE SEQUENCE [LARGE SCALE GENOMIC DNA]</scope>
    <source>
        <strain evidence="3">HC45</strain>
    </source>
</reference>
<dbReference type="PATRIC" id="fig|1555112.3.peg.2193"/>